<gene>
    <name evidence="3" type="ORF">SAMN05192553_10353</name>
</gene>
<dbReference type="PANTHER" id="PTHR43818:SF5">
    <property type="entry name" value="OXIDOREDUCTASE FAMILY PROTEIN"/>
    <property type="match status" value="1"/>
</dbReference>
<dbReference type="PANTHER" id="PTHR43818">
    <property type="entry name" value="BCDNA.GH03377"/>
    <property type="match status" value="1"/>
</dbReference>
<dbReference type="Gene3D" id="3.40.50.720">
    <property type="entry name" value="NAD(P)-binding Rossmann-like Domain"/>
    <property type="match status" value="1"/>
</dbReference>
<dbReference type="SUPFAM" id="SSF51735">
    <property type="entry name" value="NAD(P)-binding Rossmann-fold domains"/>
    <property type="match status" value="1"/>
</dbReference>
<sequence length="489" mass="54715">MKQRRDFIKKSIFGAGGLTIGAMGFNAKSYAAIMGANERLRVAVCGVNGRGKTHIREFSEHKDSEIVYLVDPDSHVLNERLQGLRDGSTPSNRAKGEKDVRRVLDSKEIDAISVATPNNWHSLMVVWAAQAGKHCYVEKPASHDVKEGRIALAAAQKYGIVVQHGTQRRSSDNWAKQIGEIKSGKYGKMKVSHGFACKPRAGIGYKPVTNPPEHLDWNLWKGPSVIDGYHENLVHYNWHWFWQVGNGELNNQGTHQLDVAYWALDDEVANTHPTRVMALGGRFKWDDQGETPNTMFALAEFANGQYVFFNVRNVNHEGYQREVTNRFYFEDGGRLMEGGDYTSHQGSQPRNVDAKPVQITPGGAFGSFVAACKANDPMMANGNMYDAHYSCTMGHLMNISYRLGEKVPFNAKAGRFGDNQLAFEEFMKIHEIARDGMGVPVDQAEYVVGPWLEFDGEAEHFVGERSVEANRLLYDPRRAEFDLPSPDSV</sequence>
<dbReference type="RefSeq" id="WP_092172992.1">
    <property type="nucleotide sequence ID" value="NZ_FNZH01000003.1"/>
</dbReference>
<evidence type="ECO:0000313" key="4">
    <source>
        <dbReference type="Proteomes" id="UP000199403"/>
    </source>
</evidence>
<dbReference type="GO" id="GO:0000166">
    <property type="term" value="F:nucleotide binding"/>
    <property type="evidence" value="ECO:0007669"/>
    <property type="project" value="InterPro"/>
</dbReference>
<dbReference type="SUPFAM" id="SSF55347">
    <property type="entry name" value="Glyceraldehyde-3-phosphate dehydrogenase-like, C-terminal domain"/>
    <property type="match status" value="1"/>
</dbReference>
<dbReference type="PROSITE" id="PS51318">
    <property type="entry name" value="TAT"/>
    <property type="match status" value="1"/>
</dbReference>
<proteinExistence type="predicted"/>
<dbReference type="InterPro" id="IPR036291">
    <property type="entry name" value="NAD(P)-bd_dom_sf"/>
</dbReference>
<dbReference type="InterPro" id="IPR000683">
    <property type="entry name" value="Gfo/Idh/MocA-like_OxRdtase_N"/>
</dbReference>
<feature type="domain" description="Gfo/Idh/MocA-like oxidoreductase N-terminal" evidence="1">
    <location>
        <begin position="40"/>
        <end position="165"/>
    </location>
</feature>
<evidence type="ECO:0000259" key="2">
    <source>
        <dbReference type="Pfam" id="PF19051"/>
    </source>
</evidence>
<dbReference type="STRING" id="1416801.SAMN05192553_10353"/>
<dbReference type="InterPro" id="IPR006311">
    <property type="entry name" value="TAT_signal"/>
</dbReference>
<dbReference type="InterPro" id="IPR050463">
    <property type="entry name" value="Gfo/Idh/MocA_oxidrdct_glycsds"/>
</dbReference>
<dbReference type="Gene3D" id="3.30.360.10">
    <property type="entry name" value="Dihydrodipicolinate Reductase, domain 2"/>
    <property type="match status" value="1"/>
</dbReference>
<evidence type="ECO:0000259" key="1">
    <source>
        <dbReference type="Pfam" id="PF01408"/>
    </source>
</evidence>
<dbReference type="Proteomes" id="UP000199403">
    <property type="component" value="Unassembled WGS sequence"/>
</dbReference>
<reference evidence="4" key="1">
    <citation type="submission" date="2016-10" db="EMBL/GenBank/DDBJ databases">
        <authorList>
            <person name="Varghese N."/>
            <person name="Submissions S."/>
        </authorList>
    </citation>
    <scope>NUCLEOTIDE SEQUENCE [LARGE SCALE GENOMIC DNA]</scope>
    <source>
        <strain evidence="4">IBRC-M 10761</strain>
    </source>
</reference>
<dbReference type="EMBL" id="FNZH01000003">
    <property type="protein sequence ID" value="SEJ29001.1"/>
    <property type="molecule type" value="Genomic_DNA"/>
</dbReference>
<evidence type="ECO:0000313" key="3">
    <source>
        <dbReference type="EMBL" id="SEJ29001.1"/>
    </source>
</evidence>
<name>A0A1H6XIR4_9BACT</name>
<feature type="domain" description="Gfo/Idh/MocA-like oxidoreductase bacterial type C-terminal" evidence="2">
    <location>
        <begin position="207"/>
        <end position="422"/>
    </location>
</feature>
<keyword evidence="4" id="KW-1185">Reference proteome</keyword>
<dbReference type="Pfam" id="PF19051">
    <property type="entry name" value="GFO_IDH_MocA_C2"/>
    <property type="match status" value="1"/>
</dbReference>
<protein>
    <submittedName>
        <fullName evidence="3">Predicted dehydrogenase</fullName>
    </submittedName>
</protein>
<dbReference type="AlphaFoldDB" id="A0A1H6XIR4"/>
<dbReference type="Pfam" id="PF01408">
    <property type="entry name" value="GFO_IDH_MocA"/>
    <property type="match status" value="1"/>
</dbReference>
<organism evidence="3 4">
    <name type="scientific">Cyclobacterium xiamenense</name>
    <dbReference type="NCBI Taxonomy" id="1297121"/>
    <lineage>
        <taxon>Bacteria</taxon>
        <taxon>Pseudomonadati</taxon>
        <taxon>Bacteroidota</taxon>
        <taxon>Cytophagia</taxon>
        <taxon>Cytophagales</taxon>
        <taxon>Cyclobacteriaceae</taxon>
        <taxon>Cyclobacterium</taxon>
    </lineage>
</organism>
<dbReference type="InterPro" id="IPR043906">
    <property type="entry name" value="Gfo/Idh/MocA_OxRdtase_bact_C"/>
</dbReference>
<accession>A0A1H6XIR4</accession>
<dbReference type="OrthoDB" id="9763611at2"/>